<sequence>MSYIKDNIMDIEKEIQEICHRMGRAPKEVQLIAVTKTIDTERIREAIVHGITDVGENKVQEILSKYDGVKNVRWHMIGHLQTNKVKYIIDKVQLIHSLDRFHLAEEINKRAKQINRIMDVLVQVNIAQEETKFGIDAKNVYEFIEQIRGLEHIRIQGLMAMAPFVDDPEEVRIYFRKMKQLFDEIKERNIPGVEMKYLSMGMTNDYKVAIEEGSNMIRIGTGIFGKRNYQK</sequence>
<protein>
    <recommendedName>
        <fullName evidence="2">Pyridoxal phosphate homeostasis protein</fullName>
        <shortName evidence="2">PLP homeostasis protein</shortName>
    </recommendedName>
</protein>
<dbReference type="Gene3D" id="3.20.20.10">
    <property type="entry name" value="Alanine racemase"/>
    <property type="match status" value="1"/>
</dbReference>
<reference evidence="6 7" key="1">
    <citation type="submission" date="2015-12" db="EMBL/GenBank/DDBJ databases">
        <title>Draft genome sequence of the thermoanaerobe Thermotalea metallivorans, an isolate from the runoff channel of the Great Artesian Basin, Australia.</title>
        <authorList>
            <person name="Patel B.K."/>
        </authorList>
    </citation>
    <scope>NUCLEOTIDE SEQUENCE [LARGE SCALE GENOMIC DNA]</scope>
    <source>
        <strain evidence="6 7">B2-1</strain>
    </source>
</reference>
<evidence type="ECO:0000313" key="6">
    <source>
        <dbReference type="EMBL" id="KXG75964.1"/>
    </source>
</evidence>
<comment type="similarity">
    <text evidence="2 4">Belongs to the pyridoxal phosphate-binding protein YggS/PROSC family.</text>
</comment>
<evidence type="ECO:0000313" key="7">
    <source>
        <dbReference type="Proteomes" id="UP000070456"/>
    </source>
</evidence>
<feature type="domain" description="Alanine racemase N-terminal" evidence="5">
    <location>
        <begin position="15"/>
        <end position="226"/>
    </location>
</feature>
<dbReference type="EMBL" id="LOEE01000030">
    <property type="protein sequence ID" value="KXG75964.1"/>
    <property type="molecule type" value="Genomic_DNA"/>
</dbReference>
<dbReference type="InterPro" id="IPR001608">
    <property type="entry name" value="Ala_racemase_N"/>
</dbReference>
<name>A0A140L5Y9_9FIRM</name>
<gene>
    <name evidence="6" type="ORF">AN619_14280</name>
</gene>
<dbReference type="AlphaFoldDB" id="A0A140L5Y9"/>
<dbReference type="GO" id="GO:0030170">
    <property type="term" value="F:pyridoxal phosphate binding"/>
    <property type="evidence" value="ECO:0007669"/>
    <property type="project" value="UniProtKB-UniRule"/>
</dbReference>
<dbReference type="PANTHER" id="PTHR10146:SF14">
    <property type="entry name" value="PYRIDOXAL PHOSPHATE HOMEOSTASIS PROTEIN"/>
    <property type="match status" value="1"/>
</dbReference>
<dbReference type="InterPro" id="IPR029066">
    <property type="entry name" value="PLP-binding_barrel"/>
</dbReference>
<dbReference type="PANTHER" id="PTHR10146">
    <property type="entry name" value="PROLINE SYNTHETASE CO-TRANSCRIBED BACTERIAL HOMOLOG PROTEIN"/>
    <property type="match status" value="1"/>
</dbReference>
<dbReference type="SUPFAM" id="SSF51419">
    <property type="entry name" value="PLP-binding barrel"/>
    <property type="match status" value="1"/>
</dbReference>
<dbReference type="CDD" id="cd00635">
    <property type="entry name" value="PLPDE_III_YBL036c_like"/>
    <property type="match status" value="1"/>
</dbReference>
<dbReference type="PATRIC" id="fig|520762.4.peg.1589"/>
<comment type="cofactor">
    <cofactor evidence="3">
        <name>pyridoxal 5'-phosphate</name>
        <dbReference type="ChEBI" id="CHEBI:597326"/>
    </cofactor>
</comment>
<evidence type="ECO:0000259" key="5">
    <source>
        <dbReference type="Pfam" id="PF01168"/>
    </source>
</evidence>
<dbReference type="FunFam" id="3.20.20.10:FF:000018">
    <property type="entry name" value="Pyridoxal phosphate homeostasis protein"/>
    <property type="match status" value="1"/>
</dbReference>
<comment type="caution">
    <text evidence="6">The sequence shown here is derived from an EMBL/GenBank/DDBJ whole genome shotgun (WGS) entry which is preliminary data.</text>
</comment>
<accession>A0A140L5Y9</accession>
<evidence type="ECO:0000256" key="2">
    <source>
        <dbReference type="HAMAP-Rule" id="MF_02087"/>
    </source>
</evidence>
<evidence type="ECO:0000256" key="4">
    <source>
        <dbReference type="RuleBase" id="RU004514"/>
    </source>
</evidence>
<feature type="modified residue" description="N6-(pyridoxal phosphate)lysine" evidence="2 3">
    <location>
        <position position="36"/>
    </location>
</feature>
<keyword evidence="1 2" id="KW-0663">Pyridoxal phosphate</keyword>
<dbReference type="NCBIfam" id="TIGR00044">
    <property type="entry name" value="YggS family pyridoxal phosphate-dependent enzyme"/>
    <property type="match status" value="1"/>
</dbReference>
<evidence type="ECO:0000256" key="3">
    <source>
        <dbReference type="PIRSR" id="PIRSR004848-1"/>
    </source>
</evidence>
<dbReference type="Pfam" id="PF01168">
    <property type="entry name" value="Ala_racemase_N"/>
    <property type="match status" value="1"/>
</dbReference>
<dbReference type="RefSeq" id="WP_068556021.1">
    <property type="nucleotide sequence ID" value="NZ_LOEE01000030.1"/>
</dbReference>
<dbReference type="InterPro" id="IPR011078">
    <property type="entry name" value="PyrdxlP_homeostasis"/>
</dbReference>
<dbReference type="HAMAP" id="MF_02087">
    <property type="entry name" value="PLP_homeostasis"/>
    <property type="match status" value="1"/>
</dbReference>
<dbReference type="PROSITE" id="PS01211">
    <property type="entry name" value="UPF0001"/>
    <property type="match status" value="1"/>
</dbReference>
<keyword evidence="7" id="KW-1185">Reference proteome</keyword>
<proteinExistence type="inferred from homology"/>
<dbReference type="OrthoDB" id="9804072at2"/>
<dbReference type="STRING" id="520762.AN619_14280"/>
<evidence type="ECO:0000256" key="1">
    <source>
        <dbReference type="ARBA" id="ARBA00022898"/>
    </source>
</evidence>
<organism evidence="6 7">
    <name type="scientific">Thermotalea metallivorans</name>
    <dbReference type="NCBI Taxonomy" id="520762"/>
    <lineage>
        <taxon>Bacteria</taxon>
        <taxon>Bacillati</taxon>
        <taxon>Bacillota</taxon>
        <taxon>Clostridia</taxon>
        <taxon>Peptostreptococcales</taxon>
        <taxon>Thermotaleaceae</taxon>
        <taxon>Thermotalea</taxon>
    </lineage>
</organism>
<dbReference type="Proteomes" id="UP000070456">
    <property type="component" value="Unassembled WGS sequence"/>
</dbReference>
<dbReference type="PIRSF" id="PIRSF004848">
    <property type="entry name" value="YBL036c_PLPDEIII"/>
    <property type="match status" value="1"/>
</dbReference>
<comment type="function">
    <text evidence="2">Pyridoxal 5'-phosphate (PLP)-binding protein, which is involved in PLP homeostasis.</text>
</comment>